<evidence type="ECO:0000313" key="1">
    <source>
        <dbReference type="EMBL" id="PJE79237.1"/>
    </source>
</evidence>
<sequence length="329" mass="37753">MSVDASCINQQLQPIMQACARINAYSRMILECSSYLSITKRKGVLPDTFPLIQWASRWKSLHTQIEEVPSSILSCQHQFVSAYDELITRFELAELPSDTICIQLTNALSHLRSPLQQVMHHTSQASHRLHKWEDSVQKYKKMASDAIEVQKPEKQKASSKRTWQPIDIVHQFISSLQSRLLNNRQHVLSPVQSTTDKQAFIPLLRQALLVRSPKTGNAPFVPVTPLTPPRSFFRKQERQDHLIIPIMQSLSYGIDIISCDAQKTVKEIQRINDTFNNILKELDSIIEKIRRTPERHVINRGKNWLNQTQALWSGIHATPDQKPLTKSLS</sequence>
<organism evidence="1">
    <name type="scientific">invertebrate metagenome</name>
    <dbReference type="NCBI Taxonomy" id="1711999"/>
    <lineage>
        <taxon>unclassified sequences</taxon>
        <taxon>metagenomes</taxon>
        <taxon>organismal metagenomes</taxon>
    </lineage>
</organism>
<proteinExistence type="predicted"/>
<comment type="caution">
    <text evidence="1">The sequence shown here is derived from an EMBL/GenBank/DDBJ whole genome shotgun (WGS) entry which is preliminary data.</text>
</comment>
<dbReference type="AlphaFoldDB" id="A0A2H9T7N6"/>
<gene>
    <name evidence="1" type="ORF">CI610_01808</name>
</gene>
<reference evidence="1" key="1">
    <citation type="journal article" date="2017" name="Appl. Environ. Microbiol.">
        <title>Molecular characterization of an Endozoicomonas-like organism causing infection in king scallop Pecten maximus L.</title>
        <authorList>
            <person name="Cano I."/>
            <person name="van Aerle R."/>
            <person name="Ross S."/>
            <person name="Verner-Jeffreys D.W."/>
            <person name="Paley R.K."/>
            <person name="Rimmer G."/>
            <person name="Ryder D."/>
            <person name="Hooper P."/>
            <person name="Stone D."/>
            <person name="Feist S.W."/>
        </authorList>
    </citation>
    <scope>NUCLEOTIDE SEQUENCE</scope>
</reference>
<protein>
    <submittedName>
        <fullName evidence="1">Uncharacterized protein</fullName>
    </submittedName>
</protein>
<dbReference type="EMBL" id="NSIT01000085">
    <property type="protein sequence ID" value="PJE79237.1"/>
    <property type="molecule type" value="Genomic_DNA"/>
</dbReference>
<accession>A0A2H9T7N6</accession>
<name>A0A2H9T7N6_9ZZZZ</name>